<dbReference type="Proteomes" id="UP000214603">
    <property type="component" value="Unassembled WGS sequence"/>
</dbReference>
<dbReference type="PANTHER" id="PTHR34219:SF3">
    <property type="entry name" value="BLL7967 PROTEIN"/>
    <property type="match status" value="1"/>
</dbReference>
<proteinExistence type="predicted"/>
<feature type="transmembrane region" description="Helical" evidence="1">
    <location>
        <begin position="334"/>
        <end position="355"/>
    </location>
</feature>
<name>A0A225MC06_9BURK</name>
<keyword evidence="1" id="KW-0472">Membrane</keyword>
<sequence>MHLRTWIFIHKWTSLVSTIFLLVLCLTGLPLVFHEEIEQLSGVVEAPSMPAGTPNASLDKIVQSALAAQPKKVVRYMFWDEEEHPHITMVSMASKVDAPPDEFWTVAIDSRTAQVLDQPNDQGFMAVMLQLHKDLYAGLPGQLFLGLMGLLLVIAIISGVVVYKPFMRKQDFGTIRRQKGRGIKWLDLHNLLGIVTVVWLTVVGATGIINTLDPIVLAVWQGDQLADMVKPYKNAPPMKDNGSVQAAFVTATKTAPDMTVRLIAFPGTAFADPHHYTAFMKGSTPLTARLLRPVLVDAQTGALTDTREMPWYVKSLFVSQPLHFGDYGGLPLKIVWALLDILAIIVLGSGVYLWAKKYMRHREAQGILAEAETEEAQRAVAAGERTEVQTQ</sequence>
<dbReference type="PANTHER" id="PTHR34219">
    <property type="entry name" value="IRON-REGULATED INNER MEMBRANE PROTEIN-RELATED"/>
    <property type="match status" value="1"/>
</dbReference>
<dbReference type="EMBL" id="NJIH01000008">
    <property type="protein sequence ID" value="OWT58232.1"/>
    <property type="molecule type" value="Genomic_DNA"/>
</dbReference>
<feature type="transmembrane region" description="Helical" evidence="1">
    <location>
        <begin position="143"/>
        <end position="167"/>
    </location>
</feature>
<dbReference type="AlphaFoldDB" id="A0A225MC06"/>
<evidence type="ECO:0000313" key="3">
    <source>
        <dbReference type="Proteomes" id="UP000214603"/>
    </source>
</evidence>
<feature type="transmembrane region" description="Helical" evidence="1">
    <location>
        <begin position="188"/>
        <end position="209"/>
    </location>
</feature>
<comment type="caution">
    <text evidence="2">The sequence shown here is derived from an EMBL/GenBank/DDBJ whole genome shotgun (WGS) entry which is preliminary data.</text>
</comment>
<evidence type="ECO:0000313" key="2">
    <source>
        <dbReference type="EMBL" id="OWT58232.1"/>
    </source>
</evidence>
<organism evidence="2 3">
    <name type="scientific">Candidimonas nitroreducens</name>
    <dbReference type="NCBI Taxonomy" id="683354"/>
    <lineage>
        <taxon>Bacteria</taxon>
        <taxon>Pseudomonadati</taxon>
        <taxon>Pseudomonadota</taxon>
        <taxon>Betaproteobacteria</taxon>
        <taxon>Burkholderiales</taxon>
        <taxon>Alcaligenaceae</taxon>
        <taxon>Candidimonas</taxon>
    </lineage>
</organism>
<dbReference type="InterPro" id="IPR005625">
    <property type="entry name" value="PepSY-ass_TM"/>
</dbReference>
<reference evidence="3" key="1">
    <citation type="submission" date="2017-06" db="EMBL/GenBank/DDBJ databases">
        <title>Herbaspirillum phytohormonus sp. nov., isolated from the root nodule of Robinia pseudoacacia in lead-zinc mine.</title>
        <authorList>
            <person name="Fan M."/>
            <person name="Lin Y."/>
        </authorList>
    </citation>
    <scope>NUCLEOTIDE SEQUENCE [LARGE SCALE GENOMIC DNA]</scope>
    <source>
        <strain evidence="3">SC-089</strain>
    </source>
</reference>
<keyword evidence="1" id="KW-1133">Transmembrane helix</keyword>
<accession>A0A225MC06</accession>
<keyword evidence="3" id="KW-1185">Reference proteome</keyword>
<evidence type="ECO:0000256" key="1">
    <source>
        <dbReference type="SAM" id="Phobius"/>
    </source>
</evidence>
<gene>
    <name evidence="2" type="ORF">CEY11_14645</name>
</gene>
<protein>
    <submittedName>
        <fullName evidence="2">Peptidase</fullName>
    </submittedName>
</protein>
<dbReference type="OrthoDB" id="9776609at2"/>
<keyword evidence="1" id="KW-0812">Transmembrane</keyword>
<dbReference type="Pfam" id="PF03929">
    <property type="entry name" value="PepSY_TM"/>
    <property type="match status" value="1"/>
</dbReference>
<feature type="transmembrane region" description="Helical" evidence="1">
    <location>
        <begin position="12"/>
        <end position="33"/>
    </location>
</feature>